<feature type="compositionally biased region" description="Basic and acidic residues" evidence="1">
    <location>
        <begin position="43"/>
        <end position="57"/>
    </location>
</feature>
<gene>
    <name evidence="2" type="ORF">PoB_005316500</name>
</gene>
<comment type="caution">
    <text evidence="2">The sequence shown here is derived from an EMBL/GenBank/DDBJ whole genome shotgun (WGS) entry which is preliminary data.</text>
</comment>
<feature type="compositionally biased region" description="Basic residues" evidence="1">
    <location>
        <begin position="33"/>
        <end position="42"/>
    </location>
</feature>
<sequence>MTLLLNIEESRSVQHATNFMKFHHESLLSLKDRRGRRGRRSQGAKEGREGIGGRAARDLAPTSIGRSPVMSSSQRSKEVQYLS</sequence>
<reference evidence="2 3" key="1">
    <citation type="journal article" date="2021" name="Elife">
        <title>Chloroplast acquisition without the gene transfer in kleptoplastic sea slugs, Plakobranchus ocellatus.</title>
        <authorList>
            <person name="Maeda T."/>
            <person name="Takahashi S."/>
            <person name="Yoshida T."/>
            <person name="Shimamura S."/>
            <person name="Takaki Y."/>
            <person name="Nagai Y."/>
            <person name="Toyoda A."/>
            <person name="Suzuki Y."/>
            <person name="Arimoto A."/>
            <person name="Ishii H."/>
            <person name="Satoh N."/>
            <person name="Nishiyama T."/>
            <person name="Hasebe M."/>
            <person name="Maruyama T."/>
            <person name="Minagawa J."/>
            <person name="Obokata J."/>
            <person name="Shigenobu S."/>
        </authorList>
    </citation>
    <scope>NUCLEOTIDE SEQUENCE [LARGE SCALE GENOMIC DNA]</scope>
</reference>
<evidence type="ECO:0000313" key="3">
    <source>
        <dbReference type="Proteomes" id="UP000735302"/>
    </source>
</evidence>
<organism evidence="2 3">
    <name type="scientific">Plakobranchus ocellatus</name>
    <dbReference type="NCBI Taxonomy" id="259542"/>
    <lineage>
        <taxon>Eukaryota</taxon>
        <taxon>Metazoa</taxon>
        <taxon>Spiralia</taxon>
        <taxon>Lophotrochozoa</taxon>
        <taxon>Mollusca</taxon>
        <taxon>Gastropoda</taxon>
        <taxon>Heterobranchia</taxon>
        <taxon>Euthyneura</taxon>
        <taxon>Panpulmonata</taxon>
        <taxon>Sacoglossa</taxon>
        <taxon>Placobranchoidea</taxon>
        <taxon>Plakobranchidae</taxon>
        <taxon>Plakobranchus</taxon>
    </lineage>
</organism>
<dbReference type="Proteomes" id="UP000735302">
    <property type="component" value="Unassembled WGS sequence"/>
</dbReference>
<dbReference type="EMBL" id="BLXT01005852">
    <property type="protein sequence ID" value="GFO26660.1"/>
    <property type="molecule type" value="Genomic_DNA"/>
</dbReference>
<proteinExistence type="predicted"/>
<keyword evidence="3" id="KW-1185">Reference proteome</keyword>
<accession>A0AAV4C4V3</accession>
<protein>
    <submittedName>
        <fullName evidence="2">Uncharacterized protein</fullName>
    </submittedName>
</protein>
<name>A0AAV4C4V3_9GAST</name>
<feature type="region of interest" description="Disordered" evidence="1">
    <location>
        <begin position="30"/>
        <end position="83"/>
    </location>
</feature>
<evidence type="ECO:0000313" key="2">
    <source>
        <dbReference type="EMBL" id="GFO26660.1"/>
    </source>
</evidence>
<dbReference type="AlphaFoldDB" id="A0AAV4C4V3"/>
<evidence type="ECO:0000256" key="1">
    <source>
        <dbReference type="SAM" id="MobiDB-lite"/>
    </source>
</evidence>